<name>A0A4D6KTM7_VIGUN</name>
<dbReference type="EMBL" id="CP039345">
    <property type="protein sequence ID" value="QCD77154.1"/>
    <property type="molecule type" value="Genomic_DNA"/>
</dbReference>
<dbReference type="InterPro" id="IPR027949">
    <property type="entry name" value="Chloroplast_duf"/>
</dbReference>
<dbReference type="AlphaFoldDB" id="A0A4D6KTM7"/>
<dbReference type="PANTHER" id="PTHR33358">
    <property type="entry name" value="F-BOX PROTEIN WITH A DOMAIN PROTEIN"/>
    <property type="match status" value="1"/>
</dbReference>
<reference evidence="7 8" key="1">
    <citation type="submission" date="2019-04" db="EMBL/GenBank/DDBJ databases">
        <title>An improved genome assembly and genetic linkage map for asparagus bean, Vigna unguiculata ssp. sesquipedialis.</title>
        <authorList>
            <person name="Xia Q."/>
            <person name="Zhang R."/>
            <person name="Dong Y."/>
        </authorList>
    </citation>
    <scope>NUCLEOTIDE SEQUENCE [LARGE SCALE GENOMIC DNA]</scope>
    <source>
        <tissue evidence="7">Leaf</tissue>
    </source>
</reference>
<dbReference type="GO" id="GO:0016020">
    <property type="term" value="C:membrane"/>
    <property type="evidence" value="ECO:0007669"/>
    <property type="project" value="UniProtKB-SubCell"/>
</dbReference>
<dbReference type="Pfam" id="PF14476">
    <property type="entry name" value="Chloroplast_duf"/>
    <property type="match status" value="1"/>
</dbReference>
<keyword evidence="5 6" id="KW-0472">Membrane</keyword>
<keyword evidence="3 6" id="KW-0812">Transmembrane</keyword>
<feature type="transmembrane region" description="Helical" evidence="6">
    <location>
        <begin position="272"/>
        <end position="293"/>
    </location>
</feature>
<evidence type="ECO:0000256" key="2">
    <source>
        <dbReference type="ARBA" id="ARBA00006824"/>
    </source>
</evidence>
<organism evidence="7 8">
    <name type="scientific">Vigna unguiculata</name>
    <name type="common">Cowpea</name>
    <dbReference type="NCBI Taxonomy" id="3917"/>
    <lineage>
        <taxon>Eukaryota</taxon>
        <taxon>Viridiplantae</taxon>
        <taxon>Streptophyta</taxon>
        <taxon>Embryophyta</taxon>
        <taxon>Tracheophyta</taxon>
        <taxon>Spermatophyta</taxon>
        <taxon>Magnoliopsida</taxon>
        <taxon>eudicotyledons</taxon>
        <taxon>Gunneridae</taxon>
        <taxon>Pentapetalae</taxon>
        <taxon>rosids</taxon>
        <taxon>fabids</taxon>
        <taxon>Fabales</taxon>
        <taxon>Fabaceae</taxon>
        <taxon>Papilionoideae</taxon>
        <taxon>50 kb inversion clade</taxon>
        <taxon>NPAAA clade</taxon>
        <taxon>indigoferoid/millettioid clade</taxon>
        <taxon>Phaseoleae</taxon>
        <taxon>Vigna</taxon>
    </lineage>
</organism>
<evidence type="ECO:0000256" key="6">
    <source>
        <dbReference type="SAM" id="Phobius"/>
    </source>
</evidence>
<dbReference type="Proteomes" id="UP000501690">
    <property type="component" value="Linkage Group LG1"/>
</dbReference>
<comment type="similarity">
    <text evidence="2">Belongs to the peroxisomal membrane protein PXMP2/4 family.</text>
</comment>
<evidence type="ECO:0000313" key="7">
    <source>
        <dbReference type="EMBL" id="QCD77154.1"/>
    </source>
</evidence>
<feature type="transmembrane region" description="Helical" evidence="6">
    <location>
        <begin position="299"/>
        <end position="321"/>
    </location>
</feature>
<accession>A0A4D6KTM7</accession>
<dbReference type="InterPro" id="IPR007248">
    <property type="entry name" value="Mpv17_PMP22"/>
</dbReference>
<evidence type="ECO:0000313" key="8">
    <source>
        <dbReference type="Proteomes" id="UP000501690"/>
    </source>
</evidence>
<evidence type="ECO:0000256" key="4">
    <source>
        <dbReference type="ARBA" id="ARBA00022989"/>
    </source>
</evidence>
<sequence length="586" mass="65206">MGSLAKKGLNNYVKQLQENPLRTKVITAGVVSAISDIVSQKLSGIQKLQLKRLLLKVLFGAGYIGPFGHFFHLILDKIFKGKRDTKTVAKKVLIEQCTSSPWNNLLFMIYYGLVVEGQPWVNVKAKVRKDYPSVQYTAWTISPIVGWINHKFLPLHFRVVFHSVAAFFCARRIADSIDVPKIKVTKISTARLPNRSLVAELDYLNKYLPTTTTTHAKEDPYYKINTNGSTTSGTSTPNSAEEVKLHLIMEIVADRIEMHKNIGAQRDNWNRLLMTSVNMITLSASAMVGLAAASPSGGAPIVALKVSSTILYMAATGLILVMNKIQPSQLAEEQRNAARLFKQLHRELKTRVSLGNPSEYDVDEAMEKVLALDRAYPLPLLGSMLEKLPRTVEPAVWWPRQKQRISPRKEELGGKMKGKNGWDARLEAEMRKIVMILRKKDMAEYLKLGKQVLNFNKVLAVSGPLLSGLAALGSCFVGSVSSSWPVMVGVIGGALASVVNTFEHGGQVGMVFEMYRANCGFFKLMEESIDLNITEEDPHKRENGELFEIKVALQLGRSLSELRQIAAAVSSSHEEKDFEEFASKLF</sequence>
<keyword evidence="4 6" id="KW-1133">Transmembrane helix</keyword>
<gene>
    <name evidence="7" type="ORF">DEO72_LG1g776</name>
</gene>
<evidence type="ECO:0000256" key="5">
    <source>
        <dbReference type="ARBA" id="ARBA00023136"/>
    </source>
</evidence>
<dbReference type="Pfam" id="PF04117">
    <property type="entry name" value="Mpv17_PMP22"/>
    <property type="match status" value="1"/>
</dbReference>
<evidence type="ECO:0000256" key="1">
    <source>
        <dbReference type="ARBA" id="ARBA00004141"/>
    </source>
</evidence>
<dbReference type="PANTHER" id="PTHR33358:SF16">
    <property type="entry name" value="F-BOX PROTEIN"/>
    <property type="match status" value="1"/>
</dbReference>
<proteinExistence type="inferred from homology"/>
<comment type="subcellular location">
    <subcellularLocation>
        <location evidence="1">Membrane</location>
        <topology evidence="1">Multi-pass membrane protein</topology>
    </subcellularLocation>
</comment>
<evidence type="ECO:0000256" key="3">
    <source>
        <dbReference type="ARBA" id="ARBA00022692"/>
    </source>
</evidence>
<protein>
    <submittedName>
        <fullName evidence="7">Protein Mpv17</fullName>
    </submittedName>
</protein>
<keyword evidence="8" id="KW-1185">Reference proteome</keyword>
<feature type="transmembrane region" description="Helical" evidence="6">
    <location>
        <begin position="53"/>
        <end position="75"/>
    </location>
</feature>